<dbReference type="PANTHER" id="PTHR31912:SF34">
    <property type="entry name" value="NOTOCHORD-RELATED PROTEIN"/>
    <property type="match status" value="1"/>
</dbReference>
<comment type="caution">
    <text evidence="1">The sequence shown here is derived from an EMBL/GenBank/DDBJ whole genome shotgun (WGS) entry which is preliminary data.</text>
</comment>
<accession>A0A5B0LLV7</accession>
<sequence>MAIQGFTSVPQADGQDRYICNTCGGRDMNLNYLTRHVNSSVHQRNLLSIARGQNQASQSTLVGGQPDQITQGDLGSNRFQASIIEEGDAGIQRGQQARDYSRRDTVMNDGEDLFIPRSSPEDHAMPYQAPPLEMNDQTGMGFGGVDTSSDDSSSPQPMAVGQFDLEKWNMVENFSFVNDYVVLPGNAQNNFDVESDEGLNPNDLWYPFPAKEYLIAAMMLGHLHYLLPRNMYHLMRLILNLCFLNLPHWATIRRRRQKIREMLDIKLLENVSVLNNKCFSLDLKDIIAHEISNPYITTQAICLTFLWKASRGCK</sequence>
<gene>
    <name evidence="1" type="ORF">PGT21_022222</name>
</gene>
<organism evidence="1 2">
    <name type="scientific">Puccinia graminis f. sp. tritici</name>
    <dbReference type="NCBI Taxonomy" id="56615"/>
    <lineage>
        <taxon>Eukaryota</taxon>
        <taxon>Fungi</taxon>
        <taxon>Dikarya</taxon>
        <taxon>Basidiomycota</taxon>
        <taxon>Pucciniomycotina</taxon>
        <taxon>Pucciniomycetes</taxon>
        <taxon>Pucciniales</taxon>
        <taxon>Pucciniaceae</taxon>
        <taxon>Puccinia</taxon>
    </lineage>
</organism>
<dbReference type="Proteomes" id="UP000324748">
    <property type="component" value="Unassembled WGS sequence"/>
</dbReference>
<evidence type="ECO:0000313" key="1">
    <source>
        <dbReference type="EMBL" id="KAA1065036.1"/>
    </source>
</evidence>
<dbReference type="PANTHER" id="PTHR31912">
    <property type="entry name" value="IP13529P"/>
    <property type="match status" value="1"/>
</dbReference>
<keyword evidence="2" id="KW-1185">Reference proteome</keyword>
<dbReference type="AlphaFoldDB" id="A0A5B0LLV7"/>
<protein>
    <recommendedName>
        <fullName evidence="3">C2H2-type domain-containing protein</fullName>
    </recommendedName>
</protein>
<proteinExistence type="predicted"/>
<evidence type="ECO:0008006" key="3">
    <source>
        <dbReference type="Google" id="ProtNLM"/>
    </source>
</evidence>
<name>A0A5B0LLV7_PUCGR</name>
<dbReference type="EMBL" id="VSWC01000197">
    <property type="protein sequence ID" value="KAA1065036.1"/>
    <property type="molecule type" value="Genomic_DNA"/>
</dbReference>
<reference evidence="1 2" key="1">
    <citation type="submission" date="2019-05" db="EMBL/GenBank/DDBJ databases">
        <title>Emergence of the Ug99 lineage of the wheat stem rust pathogen through somatic hybridization.</title>
        <authorList>
            <person name="Li F."/>
            <person name="Upadhyaya N.M."/>
            <person name="Sperschneider J."/>
            <person name="Matny O."/>
            <person name="Nguyen-Phuc H."/>
            <person name="Mago R."/>
            <person name="Raley C."/>
            <person name="Miller M.E."/>
            <person name="Silverstein K.A.T."/>
            <person name="Henningsen E."/>
            <person name="Hirsch C.D."/>
            <person name="Visser B."/>
            <person name="Pretorius Z.A."/>
            <person name="Steffenson B.J."/>
            <person name="Schwessinger B."/>
            <person name="Dodds P.N."/>
            <person name="Figueroa M."/>
        </authorList>
    </citation>
    <scope>NUCLEOTIDE SEQUENCE [LARGE SCALE GENOMIC DNA]</scope>
    <source>
        <strain evidence="1">21-0</strain>
    </source>
</reference>
<dbReference type="OrthoDB" id="10662540at2759"/>
<evidence type="ECO:0000313" key="2">
    <source>
        <dbReference type="Proteomes" id="UP000324748"/>
    </source>
</evidence>